<evidence type="ECO:0000256" key="2">
    <source>
        <dbReference type="ARBA" id="ARBA00022475"/>
    </source>
</evidence>
<feature type="non-terminal residue" evidence="11">
    <location>
        <position position="306"/>
    </location>
</feature>
<feature type="transmembrane region" description="Helical" evidence="9">
    <location>
        <begin position="152"/>
        <end position="171"/>
    </location>
</feature>
<keyword evidence="2" id="KW-1003">Cell membrane</keyword>
<evidence type="ECO:0000256" key="8">
    <source>
        <dbReference type="ARBA" id="ARBA00023224"/>
    </source>
</evidence>
<dbReference type="AlphaFoldDB" id="A0A8S3ZJE7"/>
<evidence type="ECO:0000256" key="1">
    <source>
        <dbReference type="ARBA" id="ARBA00004651"/>
    </source>
</evidence>
<reference evidence="11" key="1">
    <citation type="submission" date="2021-04" db="EMBL/GenBank/DDBJ databases">
        <authorList>
            <consortium name="Molecular Ecology Group"/>
        </authorList>
    </citation>
    <scope>NUCLEOTIDE SEQUENCE</scope>
</reference>
<feature type="transmembrane region" description="Helical" evidence="9">
    <location>
        <begin position="66"/>
        <end position="87"/>
    </location>
</feature>
<keyword evidence="7" id="KW-0675">Receptor</keyword>
<dbReference type="PANTHER" id="PTHR24249">
    <property type="entry name" value="HISTAMINE RECEPTOR-RELATED G-PROTEIN COUPLED RECEPTOR"/>
    <property type="match status" value="1"/>
</dbReference>
<feature type="transmembrane region" description="Helical" evidence="9">
    <location>
        <begin position="27"/>
        <end position="54"/>
    </location>
</feature>
<evidence type="ECO:0000313" key="12">
    <source>
        <dbReference type="Proteomes" id="UP000678393"/>
    </source>
</evidence>
<evidence type="ECO:0000256" key="4">
    <source>
        <dbReference type="ARBA" id="ARBA00022989"/>
    </source>
</evidence>
<name>A0A8S3ZJE7_9EUPU</name>
<dbReference type="Proteomes" id="UP000678393">
    <property type="component" value="Unassembled WGS sequence"/>
</dbReference>
<keyword evidence="6 9" id="KW-0472">Membrane</keyword>
<comment type="subcellular location">
    <subcellularLocation>
        <location evidence="1">Cell membrane</location>
        <topology evidence="1">Multi-pass membrane protein</topology>
    </subcellularLocation>
</comment>
<organism evidence="11 12">
    <name type="scientific">Candidula unifasciata</name>
    <dbReference type="NCBI Taxonomy" id="100452"/>
    <lineage>
        <taxon>Eukaryota</taxon>
        <taxon>Metazoa</taxon>
        <taxon>Spiralia</taxon>
        <taxon>Lophotrochozoa</taxon>
        <taxon>Mollusca</taxon>
        <taxon>Gastropoda</taxon>
        <taxon>Heterobranchia</taxon>
        <taxon>Euthyneura</taxon>
        <taxon>Panpulmonata</taxon>
        <taxon>Eupulmonata</taxon>
        <taxon>Stylommatophora</taxon>
        <taxon>Helicina</taxon>
        <taxon>Helicoidea</taxon>
        <taxon>Geomitridae</taxon>
        <taxon>Candidula</taxon>
    </lineage>
</organism>
<dbReference type="Pfam" id="PF00001">
    <property type="entry name" value="7tm_1"/>
    <property type="match status" value="1"/>
</dbReference>
<sequence length="306" mass="33814">MSRPRNSTNSSEEDVLSDLLTVEHAGMFLLVNVVMVCSVTSFLGIIANAINLAVFVKQGLHNTINICFLGLAISDMCCLLTLLWISICMNPLVISSGVPWVATDFTYLTGAWPHHISGRITSYITVYITAERCLCIIFPLKVRQIMTPTITTVALCLIYIINILMLCPEYVTLYLDWTYFPAYNSTLLAIHYLEGREKASGLVYFLNSASGLIAFVSVAVLTPILAVKLKEASAWRAKSKSANIRDAMSNRDQKTVKMVVLIATVLIICFTPGVVFGTVTFIEPEFDINKRYANTVASLWTIACIS</sequence>
<evidence type="ECO:0000313" key="11">
    <source>
        <dbReference type="EMBL" id="CAG5129603.1"/>
    </source>
</evidence>
<dbReference type="Gene3D" id="1.20.1070.10">
    <property type="entry name" value="Rhodopsin 7-helix transmembrane proteins"/>
    <property type="match status" value="1"/>
</dbReference>
<feature type="transmembrane region" description="Helical" evidence="9">
    <location>
        <begin position="258"/>
        <end position="282"/>
    </location>
</feature>
<evidence type="ECO:0000256" key="7">
    <source>
        <dbReference type="ARBA" id="ARBA00023170"/>
    </source>
</evidence>
<dbReference type="PROSITE" id="PS50262">
    <property type="entry name" value="G_PROTEIN_RECEP_F1_2"/>
    <property type="match status" value="1"/>
</dbReference>
<proteinExistence type="predicted"/>
<evidence type="ECO:0000256" key="9">
    <source>
        <dbReference type="SAM" id="Phobius"/>
    </source>
</evidence>
<dbReference type="InterPro" id="IPR017452">
    <property type="entry name" value="GPCR_Rhodpsn_7TM"/>
</dbReference>
<keyword evidence="3 9" id="KW-0812">Transmembrane</keyword>
<evidence type="ECO:0000256" key="6">
    <source>
        <dbReference type="ARBA" id="ARBA00023136"/>
    </source>
</evidence>
<evidence type="ECO:0000256" key="5">
    <source>
        <dbReference type="ARBA" id="ARBA00023040"/>
    </source>
</evidence>
<protein>
    <recommendedName>
        <fullName evidence="10">G-protein coupled receptors family 1 profile domain-containing protein</fullName>
    </recommendedName>
</protein>
<accession>A0A8S3ZJE7</accession>
<dbReference type="SUPFAM" id="SSF81321">
    <property type="entry name" value="Family A G protein-coupled receptor-like"/>
    <property type="match status" value="1"/>
</dbReference>
<keyword evidence="5" id="KW-0297">G-protein coupled receptor</keyword>
<dbReference type="EMBL" id="CAJHNH020003580">
    <property type="protein sequence ID" value="CAG5129603.1"/>
    <property type="molecule type" value="Genomic_DNA"/>
</dbReference>
<dbReference type="PANTHER" id="PTHR24249:SF411">
    <property type="entry name" value="G-PROTEIN COUPLED RECEPTORS FAMILY 1 PROFILE DOMAIN-CONTAINING PROTEIN"/>
    <property type="match status" value="1"/>
</dbReference>
<dbReference type="GO" id="GO:0005886">
    <property type="term" value="C:plasma membrane"/>
    <property type="evidence" value="ECO:0007669"/>
    <property type="project" value="UniProtKB-SubCell"/>
</dbReference>
<comment type="caution">
    <text evidence="11">The sequence shown here is derived from an EMBL/GenBank/DDBJ whole genome shotgun (WGS) entry which is preliminary data.</text>
</comment>
<feature type="transmembrane region" description="Helical" evidence="9">
    <location>
        <begin position="202"/>
        <end position="227"/>
    </location>
</feature>
<gene>
    <name evidence="11" type="ORF">CUNI_LOCUS15161</name>
</gene>
<evidence type="ECO:0000259" key="10">
    <source>
        <dbReference type="PROSITE" id="PS50262"/>
    </source>
</evidence>
<feature type="domain" description="G-protein coupled receptors family 1 profile" evidence="10">
    <location>
        <begin position="47"/>
        <end position="306"/>
    </location>
</feature>
<evidence type="ECO:0000256" key="3">
    <source>
        <dbReference type="ARBA" id="ARBA00022692"/>
    </source>
</evidence>
<dbReference type="OrthoDB" id="6158692at2759"/>
<keyword evidence="12" id="KW-1185">Reference proteome</keyword>
<dbReference type="InterPro" id="IPR000276">
    <property type="entry name" value="GPCR_Rhodpsn"/>
</dbReference>
<dbReference type="GO" id="GO:0004930">
    <property type="term" value="F:G protein-coupled receptor activity"/>
    <property type="evidence" value="ECO:0007669"/>
    <property type="project" value="UniProtKB-KW"/>
</dbReference>
<dbReference type="PRINTS" id="PR00237">
    <property type="entry name" value="GPCRRHODOPSN"/>
</dbReference>
<keyword evidence="4 9" id="KW-1133">Transmembrane helix</keyword>
<dbReference type="InterPro" id="IPR050569">
    <property type="entry name" value="TAAR"/>
</dbReference>
<keyword evidence="8" id="KW-0807">Transducer</keyword>